<dbReference type="AlphaFoldDB" id="A0AAE0LMS3"/>
<evidence type="ECO:0000256" key="1">
    <source>
        <dbReference type="SAM" id="MobiDB-lite"/>
    </source>
</evidence>
<gene>
    <name evidence="2" type="ORF">B0H64DRAFT_478739</name>
</gene>
<dbReference type="SUPFAM" id="SSF53098">
    <property type="entry name" value="Ribonuclease H-like"/>
    <property type="match status" value="1"/>
</dbReference>
<dbReference type="Gene3D" id="3.30.420.10">
    <property type="entry name" value="Ribonuclease H-like superfamily/Ribonuclease H"/>
    <property type="match status" value="1"/>
</dbReference>
<feature type="region of interest" description="Disordered" evidence="1">
    <location>
        <begin position="249"/>
        <end position="276"/>
    </location>
</feature>
<reference evidence="2" key="2">
    <citation type="submission" date="2023-06" db="EMBL/GenBank/DDBJ databases">
        <authorList>
            <consortium name="Lawrence Berkeley National Laboratory"/>
            <person name="Haridas S."/>
            <person name="Hensen N."/>
            <person name="Bonometti L."/>
            <person name="Westerberg I."/>
            <person name="Brannstrom I.O."/>
            <person name="Guillou S."/>
            <person name="Cros-Aarteil S."/>
            <person name="Calhoun S."/>
            <person name="Kuo A."/>
            <person name="Mondo S."/>
            <person name="Pangilinan J."/>
            <person name="Riley R."/>
            <person name="Labutti K."/>
            <person name="Andreopoulos B."/>
            <person name="Lipzen A."/>
            <person name="Chen C."/>
            <person name="Yanf M."/>
            <person name="Daum C."/>
            <person name="Ng V."/>
            <person name="Clum A."/>
            <person name="Steindorff A."/>
            <person name="Ohm R."/>
            <person name="Martin F."/>
            <person name="Silar P."/>
            <person name="Natvig D."/>
            <person name="Lalanne C."/>
            <person name="Gautier V."/>
            <person name="Ament-Velasquez S.L."/>
            <person name="Kruys A."/>
            <person name="Hutchinson M.I."/>
            <person name="Powell A.J."/>
            <person name="Barry K."/>
            <person name="Miller A.N."/>
            <person name="Grigoriev I.V."/>
            <person name="Debuchy R."/>
            <person name="Gladieux P."/>
            <person name="Thoren M.H."/>
            <person name="Johannesson H."/>
        </authorList>
    </citation>
    <scope>NUCLEOTIDE SEQUENCE</scope>
    <source>
        <strain evidence="2">CBS 168.71</strain>
    </source>
</reference>
<sequence length="276" mass="30530">MTLFWTEPSAHFAGWVYIQNEPAKAIIQATWASSQPSTYHYVNINLFCDCSRSRTSDEGGIAVVYRPWLPGLRVSLTEILVTEAWPVKPLYDTNLGELLAISESLVIATQQIRQFAETSSTSAQPVIVRIFSDSMKSLNHFQGQTLLRDDIQVLASPVLDLIAQQSAALHQQGVMVHLELHWIPGHGHHVQPHVEADAFSRLASVRQTAYSTITGNRWPLHEEASVVRHLHQQMADAAYKAADHIAGLGDRLPSRLPQAGSPSTTSTETSSEPDPR</sequence>
<accession>A0AAE0LMS3</accession>
<evidence type="ECO:0000313" key="2">
    <source>
        <dbReference type="EMBL" id="KAK3290882.1"/>
    </source>
</evidence>
<dbReference type="GeneID" id="87845213"/>
<dbReference type="RefSeq" id="XP_062654396.1">
    <property type="nucleotide sequence ID" value="XM_062808265.1"/>
</dbReference>
<evidence type="ECO:0000313" key="3">
    <source>
        <dbReference type="Proteomes" id="UP001278766"/>
    </source>
</evidence>
<name>A0AAE0LMS3_9PEZI</name>
<protein>
    <recommendedName>
        <fullName evidence="4">RNase H type-1 domain-containing protein</fullName>
    </recommendedName>
</protein>
<dbReference type="EMBL" id="JAUEPN010000011">
    <property type="protein sequence ID" value="KAK3290882.1"/>
    <property type="molecule type" value="Genomic_DNA"/>
</dbReference>
<feature type="compositionally biased region" description="Low complexity" evidence="1">
    <location>
        <begin position="261"/>
        <end position="276"/>
    </location>
</feature>
<dbReference type="InterPro" id="IPR036397">
    <property type="entry name" value="RNaseH_sf"/>
</dbReference>
<reference evidence="2" key="1">
    <citation type="journal article" date="2023" name="Mol. Phylogenet. Evol.">
        <title>Genome-scale phylogeny and comparative genomics of the fungal order Sordariales.</title>
        <authorList>
            <person name="Hensen N."/>
            <person name="Bonometti L."/>
            <person name="Westerberg I."/>
            <person name="Brannstrom I.O."/>
            <person name="Guillou S."/>
            <person name="Cros-Aarteil S."/>
            <person name="Calhoun S."/>
            <person name="Haridas S."/>
            <person name="Kuo A."/>
            <person name="Mondo S."/>
            <person name="Pangilinan J."/>
            <person name="Riley R."/>
            <person name="LaButti K."/>
            <person name="Andreopoulos B."/>
            <person name="Lipzen A."/>
            <person name="Chen C."/>
            <person name="Yan M."/>
            <person name="Daum C."/>
            <person name="Ng V."/>
            <person name="Clum A."/>
            <person name="Steindorff A."/>
            <person name="Ohm R.A."/>
            <person name="Martin F."/>
            <person name="Silar P."/>
            <person name="Natvig D.O."/>
            <person name="Lalanne C."/>
            <person name="Gautier V."/>
            <person name="Ament-Velasquez S.L."/>
            <person name="Kruys A."/>
            <person name="Hutchinson M.I."/>
            <person name="Powell A.J."/>
            <person name="Barry K."/>
            <person name="Miller A.N."/>
            <person name="Grigoriev I.V."/>
            <person name="Debuchy R."/>
            <person name="Gladieux P."/>
            <person name="Hiltunen Thoren M."/>
            <person name="Johannesson H."/>
        </authorList>
    </citation>
    <scope>NUCLEOTIDE SEQUENCE</scope>
    <source>
        <strain evidence="2">CBS 168.71</strain>
    </source>
</reference>
<evidence type="ECO:0008006" key="4">
    <source>
        <dbReference type="Google" id="ProtNLM"/>
    </source>
</evidence>
<keyword evidence="3" id="KW-1185">Reference proteome</keyword>
<dbReference type="InterPro" id="IPR012337">
    <property type="entry name" value="RNaseH-like_sf"/>
</dbReference>
<dbReference type="Proteomes" id="UP001278766">
    <property type="component" value="Unassembled WGS sequence"/>
</dbReference>
<organism evidence="2 3">
    <name type="scientific">Chaetomium fimeti</name>
    <dbReference type="NCBI Taxonomy" id="1854472"/>
    <lineage>
        <taxon>Eukaryota</taxon>
        <taxon>Fungi</taxon>
        <taxon>Dikarya</taxon>
        <taxon>Ascomycota</taxon>
        <taxon>Pezizomycotina</taxon>
        <taxon>Sordariomycetes</taxon>
        <taxon>Sordariomycetidae</taxon>
        <taxon>Sordariales</taxon>
        <taxon>Chaetomiaceae</taxon>
        <taxon>Chaetomium</taxon>
    </lineage>
</organism>
<comment type="caution">
    <text evidence="2">The sequence shown here is derived from an EMBL/GenBank/DDBJ whole genome shotgun (WGS) entry which is preliminary data.</text>
</comment>
<dbReference type="GO" id="GO:0003676">
    <property type="term" value="F:nucleic acid binding"/>
    <property type="evidence" value="ECO:0007669"/>
    <property type="project" value="InterPro"/>
</dbReference>
<proteinExistence type="predicted"/>